<sequence>MDRRSLHLVRRYDHLADLAEDYAVAENFDLSLAPESHDSLVAECLSFTTGSMSRTGKNFIDLAALHRHGISNPKVLTSGTATAAWRVVAGAGSLIVSWP</sequence>
<dbReference type="Proteomes" id="UP001521150">
    <property type="component" value="Unassembled WGS sequence"/>
</dbReference>
<name>A0ABS8Z771_9PSEU</name>
<evidence type="ECO:0000313" key="1">
    <source>
        <dbReference type="EMBL" id="MCE7003735.1"/>
    </source>
</evidence>
<protein>
    <submittedName>
        <fullName evidence="1">Uncharacterized protein</fullName>
    </submittedName>
</protein>
<dbReference type="RefSeq" id="WP_233725297.1">
    <property type="nucleotide sequence ID" value="NZ_JAJVCN010000001.1"/>
</dbReference>
<gene>
    <name evidence="1" type="ORF">LWC34_12990</name>
</gene>
<proteinExistence type="predicted"/>
<keyword evidence="2" id="KW-1185">Reference proteome</keyword>
<dbReference type="EMBL" id="JAJVCN010000001">
    <property type="protein sequence ID" value="MCE7003735.1"/>
    <property type="molecule type" value="Genomic_DNA"/>
</dbReference>
<evidence type="ECO:0000313" key="2">
    <source>
        <dbReference type="Proteomes" id="UP001521150"/>
    </source>
</evidence>
<comment type="caution">
    <text evidence="1">The sequence shown here is derived from an EMBL/GenBank/DDBJ whole genome shotgun (WGS) entry which is preliminary data.</text>
</comment>
<organism evidence="1 2">
    <name type="scientific">Kibdelosporangium philippinense</name>
    <dbReference type="NCBI Taxonomy" id="211113"/>
    <lineage>
        <taxon>Bacteria</taxon>
        <taxon>Bacillati</taxon>
        <taxon>Actinomycetota</taxon>
        <taxon>Actinomycetes</taxon>
        <taxon>Pseudonocardiales</taxon>
        <taxon>Pseudonocardiaceae</taxon>
        <taxon>Kibdelosporangium</taxon>
    </lineage>
</organism>
<reference evidence="1 2" key="1">
    <citation type="submission" date="2021-12" db="EMBL/GenBank/DDBJ databases">
        <title>Genome sequence of Kibdelosporangium philippinense ATCC 49844.</title>
        <authorList>
            <person name="Fedorov E.A."/>
            <person name="Omeragic M."/>
            <person name="Shalygina K.F."/>
            <person name="Maclea K.S."/>
        </authorList>
    </citation>
    <scope>NUCLEOTIDE SEQUENCE [LARGE SCALE GENOMIC DNA]</scope>
    <source>
        <strain evidence="1 2">ATCC 49844</strain>
    </source>
</reference>
<accession>A0ABS8Z771</accession>